<dbReference type="PANTHER" id="PTHR12526">
    <property type="entry name" value="GLYCOSYLTRANSFERASE"/>
    <property type="match status" value="1"/>
</dbReference>
<dbReference type="SUPFAM" id="SSF53756">
    <property type="entry name" value="UDP-Glycosyltransferase/glycogen phosphorylase"/>
    <property type="match status" value="1"/>
</dbReference>
<dbReference type="STRING" id="376427.SAMN04487954_11239"/>
<keyword evidence="2 5" id="KW-0808">Transferase</keyword>
<feature type="domain" description="Glycosyl transferase family 1" evidence="3">
    <location>
        <begin position="173"/>
        <end position="331"/>
    </location>
</feature>
<dbReference type="Gene3D" id="3.40.50.2000">
    <property type="entry name" value="Glycogen Phosphorylase B"/>
    <property type="match status" value="2"/>
</dbReference>
<evidence type="ECO:0000256" key="1">
    <source>
        <dbReference type="ARBA" id="ARBA00022676"/>
    </source>
</evidence>
<dbReference type="CDD" id="cd03801">
    <property type="entry name" value="GT4_PimA-like"/>
    <property type="match status" value="1"/>
</dbReference>
<keyword evidence="6" id="KW-1185">Reference proteome</keyword>
<evidence type="ECO:0000259" key="3">
    <source>
        <dbReference type="Pfam" id="PF00534"/>
    </source>
</evidence>
<dbReference type="InterPro" id="IPR001296">
    <property type="entry name" value="Glyco_trans_1"/>
</dbReference>
<proteinExistence type="predicted"/>
<sequence length="364" mass="38934">MSRPELQLIVAGDPGQLTGGYLFDARIVAELRVRGWKVTVTGLAGRFPDPDDDARRSLDAALAGLPDGARVVIDGLALGGLPDVVACHAARLDLTALIHHPLADESGLQTADRERLFASERRALALVSRVIVTSAHTARGLSRYGVSAERVRVVEPGVEPAPLATSARADVPDTGGKRLLCVATLTPRKGHDRLIEALAGLTDRDWHLDLVGSPARDPVWAQRLFTAARQCRLTERVTWHGELDGERLDELWQAADLGVLASRYEGFGMVVSEALARGLPVIATTGGALVDTLPPEAGLAVPPDDATALRTALARWLDEPALRRRLRDGARAARQRLTDWPIAGARFAEALDATPVMSTGTESS</sequence>
<evidence type="ECO:0000259" key="4">
    <source>
        <dbReference type="Pfam" id="PF13439"/>
    </source>
</evidence>
<dbReference type="RefSeq" id="WP_245682261.1">
    <property type="nucleotide sequence ID" value="NZ_FNES01000012.1"/>
</dbReference>
<feature type="domain" description="Glycosyltransferase subfamily 4-like N-terminal" evidence="4">
    <location>
        <begin position="84"/>
        <end position="160"/>
    </location>
</feature>
<dbReference type="Proteomes" id="UP000198525">
    <property type="component" value="Unassembled WGS sequence"/>
</dbReference>
<dbReference type="GO" id="GO:1901135">
    <property type="term" value="P:carbohydrate derivative metabolic process"/>
    <property type="evidence" value="ECO:0007669"/>
    <property type="project" value="UniProtKB-ARBA"/>
</dbReference>
<dbReference type="Pfam" id="PF13439">
    <property type="entry name" value="Glyco_transf_4"/>
    <property type="match status" value="1"/>
</dbReference>
<evidence type="ECO:0000313" key="6">
    <source>
        <dbReference type="Proteomes" id="UP000198525"/>
    </source>
</evidence>
<dbReference type="InterPro" id="IPR028098">
    <property type="entry name" value="Glyco_trans_4-like_N"/>
</dbReference>
<evidence type="ECO:0000256" key="2">
    <source>
        <dbReference type="ARBA" id="ARBA00022679"/>
    </source>
</evidence>
<reference evidence="5 6" key="1">
    <citation type="submission" date="2016-10" db="EMBL/GenBank/DDBJ databases">
        <authorList>
            <person name="de Groot N.N."/>
        </authorList>
    </citation>
    <scope>NUCLEOTIDE SEQUENCE [LARGE SCALE GENOMIC DNA]</scope>
    <source>
        <strain evidence="5 6">CGMCC 1.6133</strain>
    </source>
</reference>
<name>A0A1G8ZLW8_9GAMM</name>
<organism evidence="5 6">
    <name type="scientific">Billgrantia gudaonensis</name>
    <dbReference type="NCBI Taxonomy" id="376427"/>
    <lineage>
        <taxon>Bacteria</taxon>
        <taxon>Pseudomonadati</taxon>
        <taxon>Pseudomonadota</taxon>
        <taxon>Gammaproteobacteria</taxon>
        <taxon>Oceanospirillales</taxon>
        <taxon>Halomonadaceae</taxon>
        <taxon>Billgrantia</taxon>
    </lineage>
</organism>
<accession>A0A1G8ZLW8</accession>
<dbReference type="AlphaFoldDB" id="A0A1G8ZLW8"/>
<gene>
    <name evidence="5" type="ORF">SAMN04487954_11239</name>
</gene>
<dbReference type="GO" id="GO:0016757">
    <property type="term" value="F:glycosyltransferase activity"/>
    <property type="evidence" value="ECO:0007669"/>
    <property type="project" value="UniProtKB-KW"/>
</dbReference>
<dbReference type="Pfam" id="PF00534">
    <property type="entry name" value="Glycos_transf_1"/>
    <property type="match status" value="1"/>
</dbReference>
<protein>
    <submittedName>
        <fullName evidence="5">Glycosyltransferase involved in cell wall bisynthesis</fullName>
    </submittedName>
</protein>
<evidence type="ECO:0000313" key="5">
    <source>
        <dbReference type="EMBL" id="SDK15150.1"/>
    </source>
</evidence>
<dbReference type="PANTHER" id="PTHR12526:SF510">
    <property type="entry name" value="D-INOSITOL 3-PHOSPHATE GLYCOSYLTRANSFERASE"/>
    <property type="match status" value="1"/>
</dbReference>
<dbReference type="EMBL" id="FNES01000012">
    <property type="protein sequence ID" value="SDK15150.1"/>
    <property type="molecule type" value="Genomic_DNA"/>
</dbReference>
<keyword evidence="1" id="KW-0328">Glycosyltransferase</keyword>